<gene>
    <name evidence="1" type="ORF">F4821DRAFT_279455</name>
</gene>
<accession>A0ACC0DI76</accession>
<proteinExistence type="predicted"/>
<evidence type="ECO:0000313" key="2">
    <source>
        <dbReference type="Proteomes" id="UP001497680"/>
    </source>
</evidence>
<name>A0ACC0DI76_9PEZI</name>
<keyword evidence="2" id="KW-1185">Reference proteome</keyword>
<sequence>MRKGRADPFRDPDIVGDTEKSTLFSSTAACPEPQCRSGTALVSSHSPSGCGPGDLSASGNELILSVWCICSLSCTPILQAQVPVIPFTDGPTQSRIYGSDPAIQRSSDPATPCYQTRRATHHLGNFCRIAAKLQNNHRRRAEVVYQCRKKATERNFLLSYPFPLFFPAIDAYHPIALSPHHRGG</sequence>
<comment type="caution">
    <text evidence="1">The sequence shown here is derived from an EMBL/GenBank/DDBJ whole genome shotgun (WGS) entry which is preliminary data.</text>
</comment>
<dbReference type="Proteomes" id="UP001497680">
    <property type="component" value="Unassembled WGS sequence"/>
</dbReference>
<dbReference type="EMBL" id="MU394284">
    <property type="protein sequence ID" value="KAI6092022.1"/>
    <property type="molecule type" value="Genomic_DNA"/>
</dbReference>
<reference evidence="1 2" key="1">
    <citation type="journal article" date="2022" name="New Phytol.">
        <title>Ecological generalism drives hyperdiversity of secondary metabolite gene clusters in xylarialean endophytes.</title>
        <authorList>
            <person name="Franco M.E.E."/>
            <person name="Wisecaver J.H."/>
            <person name="Arnold A.E."/>
            <person name="Ju Y.M."/>
            <person name="Slot J.C."/>
            <person name="Ahrendt S."/>
            <person name="Moore L.P."/>
            <person name="Eastman K.E."/>
            <person name="Scott K."/>
            <person name="Konkel Z."/>
            <person name="Mondo S.J."/>
            <person name="Kuo A."/>
            <person name="Hayes R.D."/>
            <person name="Haridas S."/>
            <person name="Andreopoulos B."/>
            <person name="Riley R."/>
            <person name="LaButti K."/>
            <person name="Pangilinan J."/>
            <person name="Lipzen A."/>
            <person name="Amirebrahimi M."/>
            <person name="Yan J."/>
            <person name="Adam C."/>
            <person name="Keymanesh K."/>
            <person name="Ng V."/>
            <person name="Louie K."/>
            <person name="Northen T."/>
            <person name="Drula E."/>
            <person name="Henrissat B."/>
            <person name="Hsieh H.M."/>
            <person name="Youens-Clark K."/>
            <person name="Lutzoni F."/>
            <person name="Miadlikowska J."/>
            <person name="Eastwood D.C."/>
            <person name="Hamelin R.C."/>
            <person name="Grigoriev I.V."/>
            <person name="U'Ren J.M."/>
        </authorList>
    </citation>
    <scope>NUCLEOTIDE SEQUENCE [LARGE SCALE GENOMIC DNA]</scope>
    <source>
        <strain evidence="1 2">ER1909</strain>
    </source>
</reference>
<evidence type="ECO:0000313" key="1">
    <source>
        <dbReference type="EMBL" id="KAI6092022.1"/>
    </source>
</evidence>
<protein>
    <submittedName>
        <fullName evidence="1">Uncharacterized protein</fullName>
    </submittedName>
</protein>
<organism evidence="1 2">
    <name type="scientific">Hypoxylon rubiginosum</name>
    <dbReference type="NCBI Taxonomy" id="110542"/>
    <lineage>
        <taxon>Eukaryota</taxon>
        <taxon>Fungi</taxon>
        <taxon>Dikarya</taxon>
        <taxon>Ascomycota</taxon>
        <taxon>Pezizomycotina</taxon>
        <taxon>Sordariomycetes</taxon>
        <taxon>Xylariomycetidae</taxon>
        <taxon>Xylariales</taxon>
        <taxon>Hypoxylaceae</taxon>
        <taxon>Hypoxylon</taxon>
    </lineage>
</organism>